<evidence type="ECO:0000313" key="9">
    <source>
        <dbReference type="Proteomes" id="UP000198460"/>
    </source>
</evidence>
<dbReference type="EMBL" id="FXAN01000040">
    <property type="protein sequence ID" value="SMF99352.1"/>
    <property type="molecule type" value="Genomic_DNA"/>
</dbReference>
<dbReference type="InterPro" id="IPR036250">
    <property type="entry name" value="AcylCo_DH-like_C"/>
</dbReference>
<gene>
    <name evidence="8" type="ORF">BSIN_0082</name>
</gene>
<name>A0A238H2A6_9BURK</name>
<feature type="domain" description="HpaB/PvcC/4-BUDH C-terminal" evidence="6">
    <location>
        <begin position="371"/>
        <end position="571"/>
    </location>
</feature>
<keyword evidence="8" id="KW-0503">Monooxygenase</keyword>
<protein>
    <submittedName>
        <fullName evidence="8">4-hydroxyphenylacetate 3-monooxygenase</fullName>
        <ecNumber evidence="8">1.14.14.9</ecNumber>
    </submittedName>
</protein>
<dbReference type="Gene3D" id="1.10.3140.10">
    <property type="entry name" value="4-hydroxybutyryl-coa dehydratase, domain 1"/>
    <property type="match status" value="1"/>
</dbReference>
<dbReference type="InterPro" id="IPR024677">
    <property type="entry name" value="HpaB/PvcC"/>
</dbReference>
<keyword evidence="1" id="KW-0285">Flavoprotein</keyword>
<keyword evidence="2 5" id="KW-0274">FAD</keyword>
<organism evidence="8 9">
    <name type="scientific">Burkholderia singularis</name>
    <dbReference type="NCBI Taxonomy" id="1503053"/>
    <lineage>
        <taxon>Bacteria</taxon>
        <taxon>Pseudomonadati</taxon>
        <taxon>Pseudomonadota</taxon>
        <taxon>Betaproteobacteria</taxon>
        <taxon>Burkholderiales</taxon>
        <taxon>Burkholderiaceae</taxon>
        <taxon>Burkholderia</taxon>
        <taxon>pseudomallei group</taxon>
    </lineage>
</organism>
<comment type="similarity">
    <text evidence="4">Belongs to the FADH(2)-utilizing monooxygenase family.</text>
</comment>
<dbReference type="EC" id="1.14.14.9" evidence="8"/>
<dbReference type="GO" id="GO:0016627">
    <property type="term" value="F:oxidoreductase activity, acting on the CH-CH group of donors"/>
    <property type="evidence" value="ECO:0007669"/>
    <property type="project" value="InterPro"/>
</dbReference>
<dbReference type="SUPFAM" id="SSF56645">
    <property type="entry name" value="Acyl-CoA dehydrogenase NM domain-like"/>
    <property type="match status" value="1"/>
</dbReference>
<dbReference type="SUPFAM" id="SSF47203">
    <property type="entry name" value="Acyl-CoA dehydrogenase C-terminal domain-like"/>
    <property type="match status" value="1"/>
</dbReference>
<dbReference type="InterPro" id="IPR024674">
    <property type="entry name" value="HpaB/PvcC/4-BUDH_N"/>
</dbReference>
<evidence type="ECO:0000256" key="5">
    <source>
        <dbReference type="PIRSR" id="PIRSR000331-2"/>
    </source>
</evidence>
<dbReference type="GO" id="GO:0052881">
    <property type="term" value="F:4-hydroxyphenylacetate 3-monooxygenase activity"/>
    <property type="evidence" value="ECO:0007669"/>
    <property type="project" value="UniProtKB-EC"/>
</dbReference>
<dbReference type="InterPro" id="IPR004925">
    <property type="entry name" value="HpaB/PvcC/4-BUDH"/>
</dbReference>
<feature type="domain" description="HpaB/PvcC/4-BUDH N-terminal" evidence="7">
    <location>
        <begin position="101"/>
        <end position="364"/>
    </location>
</feature>
<evidence type="ECO:0000259" key="7">
    <source>
        <dbReference type="Pfam" id="PF11794"/>
    </source>
</evidence>
<keyword evidence="3 8" id="KW-0560">Oxidoreductase</keyword>
<proteinExistence type="inferred from homology"/>
<feature type="binding site" evidence="5">
    <location>
        <begin position="241"/>
        <end position="243"/>
    </location>
    <ligand>
        <name>FAD</name>
        <dbReference type="ChEBI" id="CHEBI:57692"/>
    </ligand>
</feature>
<evidence type="ECO:0000256" key="3">
    <source>
        <dbReference type="ARBA" id="ARBA00023002"/>
    </source>
</evidence>
<evidence type="ECO:0000259" key="6">
    <source>
        <dbReference type="Pfam" id="PF03241"/>
    </source>
</evidence>
<dbReference type="FunFam" id="2.40.110.10:FF:000026">
    <property type="entry name" value="4-hydroxyphenylacetate 3-monooxygenase oxygenase component"/>
    <property type="match status" value="1"/>
</dbReference>
<dbReference type="AlphaFoldDB" id="A0A238H2A6"/>
<dbReference type="Pfam" id="PF03241">
    <property type="entry name" value="HpaB"/>
    <property type="match status" value="1"/>
</dbReference>
<reference evidence="8 9" key="1">
    <citation type="submission" date="2017-04" db="EMBL/GenBank/DDBJ databases">
        <authorList>
            <person name="Afonso C.L."/>
            <person name="Miller P.J."/>
            <person name="Scott M.A."/>
            <person name="Spackman E."/>
            <person name="Goraichik I."/>
            <person name="Dimitrov K.M."/>
            <person name="Suarez D.L."/>
            <person name="Swayne D.E."/>
        </authorList>
    </citation>
    <scope>NUCLEOTIDE SEQUENCE [LARGE SCALE GENOMIC DNA]</scope>
    <source>
        <strain evidence="8">LMG 28154</strain>
    </source>
</reference>
<dbReference type="InterPro" id="IPR009100">
    <property type="entry name" value="AcylCoA_DH/oxidase_NM_dom_sf"/>
</dbReference>
<sequence length="595" mass="67403">MLNLLCINTLQFVEHNISYQAIVTESRSSAQDRGLDAGSVSHVLRAVAISMQVVHCAFHSARLRHDCIWLTKHSFEEECLKNDSICLPGSDAQASDIVIYTGDEYLVSLNDDREVWLNGERVKNVAHHPAFRNSARMIARFYDAIHDESRREILTIPMDDGSGFRCHRFFQAPRSAEEQLAARDAIAETARLNYGWMGRTPDFKAAWIGTFGANRELYGEFQHNAQRWYDLTRKRLPFINHAVVNPPVDRHKDPNHSDVFVHVDEETDGGLIISGAKVVATGAALTHYTFVAHYNVVYRDKKFSPVFMVPTNAKGVKLICRQSYELNASRTGTPFDHPLSSRMDENDSILVFDRVFVPWEDVFMYGVEQSNRFVEHSGFFGRTLMHGCTRLAVKFDFICGLFIKAVEMTGTSQFQGVQGAVGEAIALRHMLWGLSDSMAWRVEPWKGDFVLPDTESALAYRALAADSYSRLINLIRKTVASSLIYLPAHADDFRQADERSYLDRYVRGADGVDAVERVKLMKLLWDATGSEFASRHELYEINYSGSYEKSRLDTLNVARGSGRTEKMTAFVDQCLNEYDLDGWRAFDLRHATATG</sequence>
<dbReference type="Pfam" id="PF11794">
    <property type="entry name" value="HpaB_N"/>
    <property type="match status" value="1"/>
</dbReference>
<feature type="binding site" evidence="5">
    <location>
        <position position="281"/>
    </location>
    <ligand>
        <name>FAD</name>
        <dbReference type="ChEBI" id="CHEBI:57692"/>
    </ligand>
</feature>
<dbReference type="InterPro" id="IPR024719">
    <property type="entry name" value="HpaB/PvcC/4-BUDH_C"/>
</dbReference>
<dbReference type="PIRSF" id="PIRSF000331">
    <property type="entry name" value="HpaA_HpaB"/>
    <property type="match status" value="1"/>
</dbReference>
<evidence type="ECO:0000256" key="2">
    <source>
        <dbReference type="ARBA" id="ARBA00022827"/>
    </source>
</evidence>
<dbReference type="PIRSF" id="PIRSF500125">
    <property type="entry name" value="4_HPA_large"/>
    <property type="match status" value="1"/>
</dbReference>
<dbReference type="InterPro" id="IPR046373">
    <property type="entry name" value="Acyl-CoA_Oxase/DH_mid-dom_sf"/>
</dbReference>
<dbReference type="PANTHER" id="PTHR36117:SF3">
    <property type="entry name" value="4-HYDROXYPHENYLACETATE 3-MONOOXYGENASE-RELATED"/>
    <property type="match status" value="1"/>
</dbReference>
<dbReference type="PANTHER" id="PTHR36117">
    <property type="entry name" value="4-HYDROXYPHENYLACETATE 3-MONOOXYGENASE-RELATED"/>
    <property type="match status" value="1"/>
</dbReference>
<dbReference type="Proteomes" id="UP000198460">
    <property type="component" value="Unassembled WGS sequence"/>
</dbReference>
<dbReference type="Gene3D" id="2.40.110.10">
    <property type="entry name" value="Butyryl-CoA Dehydrogenase, subunit A, domain 2"/>
    <property type="match status" value="1"/>
</dbReference>
<evidence type="ECO:0000313" key="8">
    <source>
        <dbReference type="EMBL" id="SMF99352.1"/>
    </source>
</evidence>
<evidence type="ECO:0000256" key="1">
    <source>
        <dbReference type="ARBA" id="ARBA00022630"/>
    </source>
</evidence>
<evidence type="ECO:0000256" key="4">
    <source>
        <dbReference type="ARBA" id="ARBA00061227"/>
    </source>
</evidence>
<accession>A0A238H2A6</accession>
<dbReference type="Gene3D" id="1.20.140.10">
    <property type="entry name" value="Butyryl-CoA Dehydrogenase, subunit A, domain 3"/>
    <property type="match status" value="1"/>
</dbReference>